<dbReference type="EMBL" id="JAHLQT010002534">
    <property type="protein sequence ID" value="KAG7176921.1"/>
    <property type="molecule type" value="Genomic_DNA"/>
</dbReference>
<feature type="compositionally biased region" description="Polar residues" evidence="1">
    <location>
        <begin position="23"/>
        <end position="48"/>
    </location>
</feature>
<keyword evidence="3" id="KW-1185">Reference proteome</keyword>
<evidence type="ECO:0000256" key="1">
    <source>
        <dbReference type="SAM" id="MobiDB-lite"/>
    </source>
</evidence>
<sequence length="74" mass="7664">MDNPPTKVSMVESSDCFEGSKTPLPTSEPNSGSQTLQQISAQAGASSPETLADPLLDAFGDGTPAILTLEAHLY</sequence>
<proteinExistence type="predicted"/>
<feature type="region of interest" description="Disordered" evidence="1">
    <location>
        <begin position="1"/>
        <end position="48"/>
    </location>
</feature>
<comment type="caution">
    <text evidence="2">The sequence shown here is derived from an EMBL/GenBank/DDBJ whole genome shotgun (WGS) entry which is preliminary data.</text>
</comment>
<gene>
    <name evidence="2" type="ORF">Hamer_G000126</name>
</gene>
<reference evidence="2" key="1">
    <citation type="journal article" date="2021" name="Sci. Adv.">
        <title>The American lobster genome reveals insights on longevity, neural, and immune adaptations.</title>
        <authorList>
            <person name="Polinski J.M."/>
            <person name="Zimin A.V."/>
            <person name="Clark K.F."/>
            <person name="Kohn A.B."/>
            <person name="Sadowski N."/>
            <person name="Timp W."/>
            <person name="Ptitsyn A."/>
            <person name="Khanna P."/>
            <person name="Romanova D.Y."/>
            <person name="Williams P."/>
            <person name="Greenwood S.J."/>
            <person name="Moroz L.L."/>
            <person name="Walt D.R."/>
            <person name="Bodnar A.G."/>
        </authorList>
    </citation>
    <scope>NUCLEOTIDE SEQUENCE</scope>
    <source>
        <strain evidence="2">GMGI-L3</strain>
    </source>
</reference>
<dbReference type="Proteomes" id="UP000747542">
    <property type="component" value="Unassembled WGS sequence"/>
</dbReference>
<organism evidence="2 3">
    <name type="scientific">Homarus americanus</name>
    <name type="common">American lobster</name>
    <dbReference type="NCBI Taxonomy" id="6706"/>
    <lineage>
        <taxon>Eukaryota</taxon>
        <taxon>Metazoa</taxon>
        <taxon>Ecdysozoa</taxon>
        <taxon>Arthropoda</taxon>
        <taxon>Crustacea</taxon>
        <taxon>Multicrustacea</taxon>
        <taxon>Malacostraca</taxon>
        <taxon>Eumalacostraca</taxon>
        <taxon>Eucarida</taxon>
        <taxon>Decapoda</taxon>
        <taxon>Pleocyemata</taxon>
        <taxon>Astacidea</taxon>
        <taxon>Nephropoidea</taxon>
        <taxon>Nephropidae</taxon>
        <taxon>Homarus</taxon>
    </lineage>
</organism>
<name>A0A8J5NCI3_HOMAM</name>
<protein>
    <submittedName>
        <fullName evidence="2">Uncharacterized protein</fullName>
    </submittedName>
</protein>
<accession>A0A8J5NCI3</accession>
<evidence type="ECO:0000313" key="3">
    <source>
        <dbReference type="Proteomes" id="UP000747542"/>
    </source>
</evidence>
<dbReference type="AlphaFoldDB" id="A0A8J5NCI3"/>
<evidence type="ECO:0000313" key="2">
    <source>
        <dbReference type="EMBL" id="KAG7176921.1"/>
    </source>
</evidence>